<reference evidence="6" key="1">
    <citation type="submission" date="2016-11" db="EMBL/GenBank/DDBJ databases">
        <authorList>
            <person name="Varghese N."/>
            <person name="Submissions S."/>
        </authorList>
    </citation>
    <scope>NUCLEOTIDE SEQUENCE [LARGE SCALE GENOMIC DNA]</scope>
    <source>
        <strain evidence="6">DSM 29327</strain>
    </source>
</reference>
<gene>
    <name evidence="5" type="ORF">SAMN05444414_11014</name>
</gene>
<evidence type="ECO:0000256" key="1">
    <source>
        <dbReference type="ARBA" id="ARBA00013048"/>
    </source>
</evidence>
<dbReference type="CDD" id="cd07085">
    <property type="entry name" value="ALDH_F6_MMSDH"/>
    <property type="match status" value="1"/>
</dbReference>
<evidence type="ECO:0000313" key="6">
    <source>
        <dbReference type="Proteomes" id="UP000184191"/>
    </source>
</evidence>
<dbReference type="Gene3D" id="3.40.605.10">
    <property type="entry name" value="Aldehyde Dehydrogenase, Chain A, domain 1"/>
    <property type="match status" value="1"/>
</dbReference>
<evidence type="ECO:0000259" key="4">
    <source>
        <dbReference type="Pfam" id="PF00171"/>
    </source>
</evidence>
<dbReference type="InterPro" id="IPR016161">
    <property type="entry name" value="Ald_DH/histidinol_DH"/>
</dbReference>
<dbReference type="Pfam" id="PF00171">
    <property type="entry name" value="Aldedh"/>
    <property type="match status" value="1"/>
</dbReference>
<name>A0A1M6ZGI2_9RHOB</name>
<accession>A0A1M6ZGI2</accession>
<evidence type="ECO:0000313" key="5">
    <source>
        <dbReference type="EMBL" id="SHL29592.1"/>
    </source>
</evidence>
<dbReference type="EC" id="1.2.1.27" evidence="1"/>
<dbReference type="PANTHER" id="PTHR43866">
    <property type="entry name" value="MALONATE-SEMIALDEHYDE DEHYDROGENASE"/>
    <property type="match status" value="1"/>
</dbReference>
<dbReference type="SUPFAM" id="SSF53720">
    <property type="entry name" value="ALDH-like"/>
    <property type="match status" value="1"/>
</dbReference>
<dbReference type="STRING" id="1054996.SAMN05444414_11014"/>
<proteinExistence type="predicted"/>
<dbReference type="InterPro" id="IPR016160">
    <property type="entry name" value="Ald_DH_CS_CYS"/>
</dbReference>
<dbReference type="GO" id="GO:0006574">
    <property type="term" value="P:L-valine catabolic process"/>
    <property type="evidence" value="ECO:0007669"/>
    <property type="project" value="TreeGrafter"/>
</dbReference>
<protein>
    <recommendedName>
        <fullName evidence="1">methylmalonate-semialdehyde dehydrogenase (CoA acylating)</fullName>
        <ecNumber evidence="1">1.2.1.27</ecNumber>
    </recommendedName>
</protein>
<dbReference type="Gene3D" id="3.40.309.10">
    <property type="entry name" value="Aldehyde Dehydrogenase, Chain A, domain 2"/>
    <property type="match status" value="1"/>
</dbReference>
<evidence type="ECO:0000256" key="3">
    <source>
        <dbReference type="ARBA" id="ARBA00023027"/>
    </source>
</evidence>
<dbReference type="OrthoDB" id="9812625at2"/>
<dbReference type="GO" id="GO:0006210">
    <property type="term" value="P:thymine catabolic process"/>
    <property type="evidence" value="ECO:0007669"/>
    <property type="project" value="TreeGrafter"/>
</dbReference>
<dbReference type="AlphaFoldDB" id="A0A1M6ZGI2"/>
<dbReference type="PANTHER" id="PTHR43866:SF4">
    <property type="entry name" value="MALONATE-SEMIALDEHYDE DEHYDROGENASE"/>
    <property type="match status" value="1"/>
</dbReference>
<dbReference type="EMBL" id="FRBN01000010">
    <property type="protein sequence ID" value="SHL29592.1"/>
    <property type="molecule type" value="Genomic_DNA"/>
</dbReference>
<dbReference type="RefSeq" id="WP_073197847.1">
    <property type="nucleotide sequence ID" value="NZ_FRBN01000010.1"/>
</dbReference>
<dbReference type="InterPro" id="IPR010061">
    <property type="entry name" value="MeMal-semiAld_DH"/>
</dbReference>
<keyword evidence="2" id="KW-0560">Oxidoreductase</keyword>
<dbReference type="InterPro" id="IPR015590">
    <property type="entry name" value="Aldehyde_DH_dom"/>
</dbReference>
<dbReference type="FunFam" id="3.40.605.10:FF:000003">
    <property type="entry name" value="Methylmalonate-semialdehyde dehydrogenase [acylating]"/>
    <property type="match status" value="1"/>
</dbReference>
<dbReference type="NCBIfam" id="TIGR01722">
    <property type="entry name" value="MMSDH"/>
    <property type="match status" value="1"/>
</dbReference>
<dbReference type="InterPro" id="IPR016163">
    <property type="entry name" value="Ald_DH_C"/>
</dbReference>
<dbReference type="PROSITE" id="PS00070">
    <property type="entry name" value="ALDEHYDE_DEHYDR_CYS"/>
    <property type="match status" value="1"/>
</dbReference>
<keyword evidence="6" id="KW-1185">Reference proteome</keyword>
<dbReference type="FunFam" id="3.40.309.10:FF:000002">
    <property type="entry name" value="Methylmalonate-semialdehyde dehydrogenase (Acylating)"/>
    <property type="match status" value="1"/>
</dbReference>
<dbReference type="InterPro" id="IPR016162">
    <property type="entry name" value="Ald_DH_N"/>
</dbReference>
<organism evidence="5 6">
    <name type="scientific">Roseovarius marisflavi</name>
    <dbReference type="NCBI Taxonomy" id="1054996"/>
    <lineage>
        <taxon>Bacteria</taxon>
        <taxon>Pseudomonadati</taxon>
        <taxon>Pseudomonadota</taxon>
        <taxon>Alphaproteobacteria</taxon>
        <taxon>Rhodobacterales</taxon>
        <taxon>Roseobacteraceae</taxon>
        <taxon>Roseovarius</taxon>
    </lineage>
</organism>
<dbReference type="GO" id="GO:0004491">
    <property type="term" value="F:methylmalonate-semialdehyde dehydrogenase (acylating, NAD) activity"/>
    <property type="evidence" value="ECO:0007669"/>
    <property type="project" value="UniProtKB-EC"/>
</dbReference>
<dbReference type="Proteomes" id="UP000184191">
    <property type="component" value="Unassembled WGS sequence"/>
</dbReference>
<feature type="domain" description="Aldehyde dehydrogenase" evidence="4">
    <location>
        <begin position="13"/>
        <end position="479"/>
    </location>
</feature>
<evidence type="ECO:0000256" key="2">
    <source>
        <dbReference type="ARBA" id="ARBA00023002"/>
    </source>
</evidence>
<keyword evidence="3" id="KW-0520">NAD</keyword>
<sequence>MKELTHYINGEHVKGTSGRFSDVFNPATGEVQAKCPLASAAEMDIAVKAAMAAQPAWGATNPQRRARVMMKFVDLLNRDMDKLAEALSAEHGKTFPDAKGDIQRGLEVIEYCIGAPQLLKGEFTDSAGPGIDMYSMKQPLGVSAGITPFNFPAMIPMWMFGPALACGNAFILKPSERDPSVPLMLAELFEEAGLPKGLLQVVNGDKEAVDAILYHDVIQSVGFVGSTPIAQYIYGTGCSQGKRVQCFGGAKNHMIIMPDADMDQAADALIGAGYGAAGERCMAISVAVPVGEETADRLIEKLVPRIEKLKVGPWTSGDDVDYGPVVTAEAKQRILGLVQTGIDQGAKLVVDGRDFNLQGYEDGFFVGPHLFDHVTPDMDIYKQEIFGPVLTTVRAGNYEEALKLAMDHEYGNGTAIFTRDGDAARDFAARINIGMVGINVPIPVPLAYHTFGGWKKSGFGDLNQHGPDSFKFYTRTKTVTSRWPSGIKEGGEFNFKAMD</sequence>